<dbReference type="AlphaFoldDB" id="A0A656K374"/>
<reference evidence="1 2" key="1">
    <citation type="journal article" date="2013" name="PLoS Pathog.">
        <title>Genomic analysis of the Kiwifruit pathogen Pseudomonas syringae pv. actinidiae provides insight into the origins of an emergent plant disease.</title>
        <authorList>
            <person name="McCann H.C."/>
            <person name="Rikkerink E.H."/>
            <person name="Bertels F."/>
            <person name="Fiers M."/>
            <person name="Lu A."/>
            <person name="Rees-George J."/>
            <person name="Andersen M.T."/>
            <person name="Gleave A.P."/>
            <person name="Haubold B."/>
            <person name="Wohlers M.W."/>
            <person name="Guttman D.S."/>
            <person name="Wang P.W."/>
            <person name="Straub C."/>
            <person name="Vanneste J.L."/>
            <person name="Rainey P.B."/>
            <person name="Templeton M.D."/>
        </authorList>
    </citation>
    <scope>NUCLEOTIDE SEQUENCE [LARGE SCALE GENOMIC DNA]</scope>
    <source>
        <strain evidence="1 2">ICMP 19096</strain>
    </source>
</reference>
<evidence type="ECO:0000313" key="2">
    <source>
        <dbReference type="Proteomes" id="UP000018849"/>
    </source>
</evidence>
<dbReference type="Proteomes" id="UP000018849">
    <property type="component" value="Unassembled WGS sequence"/>
</dbReference>
<feature type="non-terminal residue" evidence="1">
    <location>
        <position position="1"/>
    </location>
</feature>
<gene>
    <name evidence="1" type="ORF">A245_04068</name>
</gene>
<name>A0A656K374_PSESF</name>
<dbReference type="EMBL" id="AOKF01000327">
    <property type="protein sequence ID" value="EPN68362.1"/>
    <property type="molecule type" value="Genomic_DNA"/>
</dbReference>
<sequence>AADTPLSTLQALLAAPQTALRERPLANLVNDPKLNAPECLTPLS</sequence>
<protein>
    <submittedName>
        <fullName evidence="1">Uncharacterized protein</fullName>
    </submittedName>
</protein>
<organism evidence="1 2">
    <name type="scientific">Pseudomonas syringae pv. actinidiae ICMP 19096</name>
    <dbReference type="NCBI Taxonomy" id="1194405"/>
    <lineage>
        <taxon>Bacteria</taxon>
        <taxon>Pseudomonadati</taxon>
        <taxon>Pseudomonadota</taxon>
        <taxon>Gammaproteobacteria</taxon>
        <taxon>Pseudomonadales</taxon>
        <taxon>Pseudomonadaceae</taxon>
        <taxon>Pseudomonas</taxon>
        <taxon>Pseudomonas syringae</taxon>
    </lineage>
</organism>
<comment type="caution">
    <text evidence="1">The sequence shown here is derived from an EMBL/GenBank/DDBJ whole genome shotgun (WGS) entry which is preliminary data.</text>
</comment>
<accession>A0A656K374</accession>
<evidence type="ECO:0000313" key="1">
    <source>
        <dbReference type="EMBL" id="EPN68362.1"/>
    </source>
</evidence>
<proteinExistence type="predicted"/>